<dbReference type="PANTHER" id="PTHR30011:SF32">
    <property type="entry name" value="CONSERVED PROTEIN"/>
    <property type="match status" value="1"/>
</dbReference>
<dbReference type="EC" id="1.-.-.-" evidence="2"/>
<protein>
    <submittedName>
        <fullName evidence="2">TIGR03619 family F420-dependent LLM class oxidoreductase</fullName>
        <ecNumber evidence="2">1.-.-.-</ecNumber>
    </submittedName>
</protein>
<evidence type="ECO:0000313" key="3">
    <source>
        <dbReference type="Proteomes" id="UP001296706"/>
    </source>
</evidence>
<dbReference type="NCBIfam" id="TIGR03619">
    <property type="entry name" value="F420_Rv2161c"/>
    <property type="match status" value="1"/>
</dbReference>
<dbReference type="InterPro" id="IPR019921">
    <property type="entry name" value="Lucif-like_OxRdtase_Rv2161c"/>
</dbReference>
<reference evidence="2 3" key="1">
    <citation type="submission" date="2020-04" db="EMBL/GenBank/DDBJ databases">
        <authorList>
            <person name="Klaysubun C."/>
            <person name="Duangmal K."/>
            <person name="Lipun K."/>
        </authorList>
    </citation>
    <scope>NUCLEOTIDE SEQUENCE [LARGE SCALE GENOMIC DNA]</scope>
    <source>
        <strain evidence="2 3">JCM 11839</strain>
    </source>
</reference>
<proteinExistence type="predicted"/>
<keyword evidence="2" id="KW-0560">Oxidoreductase</keyword>
<dbReference type="RefSeq" id="WP_169395981.1">
    <property type="nucleotide sequence ID" value="NZ_BAAAJH010000037.1"/>
</dbReference>
<dbReference type="Pfam" id="PF00296">
    <property type="entry name" value="Bac_luciferase"/>
    <property type="match status" value="1"/>
</dbReference>
<dbReference type="Gene3D" id="3.20.20.30">
    <property type="entry name" value="Luciferase-like domain"/>
    <property type="match status" value="1"/>
</dbReference>
<dbReference type="Proteomes" id="UP001296706">
    <property type="component" value="Unassembled WGS sequence"/>
</dbReference>
<comment type="caution">
    <text evidence="2">The sequence shown here is derived from an EMBL/GenBank/DDBJ whole genome shotgun (WGS) entry which is preliminary data.</text>
</comment>
<gene>
    <name evidence="2" type="ORF">HF577_12575</name>
</gene>
<dbReference type="GO" id="GO:0016491">
    <property type="term" value="F:oxidoreductase activity"/>
    <property type="evidence" value="ECO:0007669"/>
    <property type="project" value="UniProtKB-KW"/>
</dbReference>
<evidence type="ECO:0000259" key="1">
    <source>
        <dbReference type="Pfam" id="PF00296"/>
    </source>
</evidence>
<name>A0ABX1RFN6_9PSEU</name>
<dbReference type="SUPFAM" id="SSF51679">
    <property type="entry name" value="Bacterial luciferase-like"/>
    <property type="match status" value="1"/>
</dbReference>
<organism evidence="2 3">
    <name type="scientific">Pseudonocardia xinjiangensis</name>
    <dbReference type="NCBI Taxonomy" id="75289"/>
    <lineage>
        <taxon>Bacteria</taxon>
        <taxon>Bacillati</taxon>
        <taxon>Actinomycetota</taxon>
        <taxon>Actinomycetes</taxon>
        <taxon>Pseudonocardiales</taxon>
        <taxon>Pseudonocardiaceae</taxon>
        <taxon>Pseudonocardia</taxon>
    </lineage>
</organism>
<accession>A0ABX1RFN6</accession>
<keyword evidence="3" id="KW-1185">Reference proteome</keyword>
<feature type="domain" description="Luciferase-like" evidence="1">
    <location>
        <begin position="18"/>
        <end position="254"/>
    </location>
</feature>
<dbReference type="PANTHER" id="PTHR30011">
    <property type="entry name" value="ALKANESULFONATE MONOOXYGENASE-RELATED"/>
    <property type="match status" value="1"/>
</dbReference>
<dbReference type="InterPro" id="IPR051260">
    <property type="entry name" value="Diverse_substr_monoxygenases"/>
</dbReference>
<dbReference type="InterPro" id="IPR036661">
    <property type="entry name" value="Luciferase-like_sf"/>
</dbReference>
<dbReference type="InterPro" id="IPR011251">
    <property type="entry name" value="Luciferase-like_dom"/>
</dbReference>
<dbReference type="EMBL" id="JAAXKY010000032">
    <property type="protein sequence ID" value="NMH77915.1"/>
    <property type="molecule type" value="Genomic_DNA"/>
</dbReference>
<sequence length="309" mass="32907">MRFGLGLPQRTDRYDIESDVARIARGAERAGYSSLWVYERVLFPLPAAGGRNGVPGLPWSDGYRTCADPFTVLALASVATQDVRLGTCVIVAPLHSSLHLARTLATLDLASGGRVVAGFGCGTSSDEYRGAGADFVHRGRSLDEAVDACRALWGPDPVSYRDSRMAIENALVSPKPAAPLPVLLGDGTTRRSIERIAGKADGWLPMGTSAGAIEKGWKQIRDRAAELGRDPGLLELIPRANVVFRPPVARADRQPFHGSLQQVVDDIAGLAELGATEVLIDLTWTARGGEELLDLALQVLGELDAAGLH</sequence>
<evidence type="ECO:0000313" key="2">
    <source>
        <dbReference type="EMBL" id="NMH77915.1"/>
    </source>
</evidence>